<dbReference type="EMBL" id="QAOI01000008">
    <property type="protein sequence ID" value="PTQ77450.1"/>
    <property type="molecule type" value="Genomic_DNA"/>
</dbReference>
<feature type="transmembrane region" description="Helical" evidence="1">
    <location>
        <begin position="37"/>
        <end position="55"/>
    </location>
</feature>
<gene>
    <name evidence="2" type="ORF">C8R26_10896</name>
</gene>
<proteinExistence type="predicted"/>
<dbReference type="AlphaFoldDB" id="A0A2T5I0U5"/>
<organism evidence="2 3">
    <name type="scientific">Nitrosomonas oligotropha</name>
    <dbReference type="NCBI Taxonomy" id="42354"/>
    <lineage>
        <taxon>Bacteria</taxon>
        <taxon>Pseudomonadati</taxon>
        <taxon>Pseudomonadota</taxon>
        <taxon>Betaproteobacteria</taxon>
        <taxon>Nitrosomonadales</taxon>
        <taxon>Nitrosomonadaceae</taxon>
        <taxon>Nitrosomonas</taxon>
    </lineage>
</organism>
<protein>
    <submittedName>
        <fullName evidence="2">Uncharacterized protein</fullName>
    </submittedName>
</protein>
<accession>A0A2T5I0U5</accession>
<evidence type="ECO:0000256" key="1">
    <source>
        <dbReference type="SAM" id="Phobius"/>
    </source>
</evidence>
<evidence type="ECO:0000313" key="2">
    <source>
        <dbReference type="EMBL" id="PTQ77450.1"/>
    </source>
</evidence>
<keyword evidence="1" id="KW-1133">Transmembrane helix</keyword>
<keyword evidence="1" id="KW-0812">Transmembrane</keyword>
<comment type="caution">
    <text evidence="2">The sequence shown here is derived from an EMBL/GenBank/DDBJ whole genome shotgun (WGS) entry which is preliminary data.</text>
</comment>
<name>A0A2T5I0U5_9PROT</name>
<keyword evidence="1" id="KW-0472">Membrane</keyword>
<reference evidence="2 3" key="1">
    <citation type="submission" date="2018-04" db="EMBL/GenBank/DDBJ databases">
        <title>Active sludge and wastewater microbial communities from Klosterneuburg, Austria.</title>
        <authorList>
            <person name="Wagner M."/>
        </authorList>
    </citation>
    <scope>NUCLEOTIDE SEQUENCE [LARGE SCALE GENOMIC DNA]</scope>
    <source>
        <strain evidence="2 3">Nm49</strain>
    </source>
</reference>
<dbReference type="Proteomes" id="UP000244128">
    <property type="component" value="Unassembled WGS sequence"/>
</dbReference>
<sequence>MFSLTNAIFWLYSLAVNAKSLTGFSSLLTKRIPPQSGFFVSVIYLPFCFYGWVFWGAERLAGLCPGLLTRSIRPPRVPHGWRFSRNRSNKGA</sequence>
<evidence type="ECO:0000313" key="3">
    <source>
        <dbReference type="Proteomes" id="UP000244128"/>
    </source>
</evidence>